<keyword evidence="9" id="KW-1185">Reference proteome</keyword>
<keyword evidence="3 5" id="KW-0694">RNA-binding</keyword>
<keyword evidence="2" id="KW-0677">Repeat</keyword>
<name>A0AAX4P4M6_9CHLO</name>
<proteinExistence type="predicted"/>
<feature type="domain" description="RRM" evidence="7">
    <location>
        <begin position="576"/>
        <end position="670"/>
    </location>
</feature>
<dbReference type="Gene3D" id="3.30.70.330">
    <property type="match status" value="3"/>
</dbReference>
<feature type="compositionally biased region" description="Basic residues" evidence="6">
    <location>
        <begin position="747"/>
        <end position="757"/>
    </location>
</feature>
<dbReference type="CDD" id="cd12414">
    <property type="entry name" value="RRM2_RBM28_like"/>
    <property type="match status" value="1"/>
</dbReference>
<keyword evidence="4" id="KW-0539">Nucleus</keyword>
<evidence type="ECO:0000256" key="5">
    <source>
        <dbReference type="PROSITE-ProRule" id="PRU00176"/>
    </source>
</evidence>
<evidence type="ECO:0000256" key="6">
    <source>
        <dbReference type="SAM" id="MobiDB-lite"/>
    </source>
</evidence>
<dbReference type="SMART" id="SM00360">
    <property type="entry name" value="RRM"/>
    <property type="match status" value="3"/>
</dbReference>
<evidence type="ECO:0000256" key="4">
    <source>
        <dbReference type="ARBA" id="ARBA00023242"/>
    </source>
</evidence>
<dbReference type="AlphaFoldDB" id="A0AAX4P4M6"/>
<dbReference type="EMBL" id="CP151504">
    <property type="protein sequence ID" value="WZN61327.1"/>
    <property type="molecule type" value="Genomic_DNA"/>
</dbReference>
<dbReference type="InterPro" id="IPR051945">
    <property type="entry name" value="RRM_MRD1_RNA_proc_ribogen"/>
</dbReference>
<evidence type="ECO:0000259" key="7">
    <source>
        <dbReference type="PROSITE" id="PS50102"/>
    </source>
</evidence>
<feature type="region of interest" description="Disordered" evidence="6">
    <location>
        <begin position="676"/>
        <end position="801"/>
    </location>
</feature>
<dbReference type="FunFam" id="3.30.70.330:FF:000182">
    <property type="entry name" value="RNA-binding motif protein 28"/>
    <property type="match status" value="1"/>
</dbReference>
<dbReference type="PANTHER" id="PTHR48039">
    <property type="entry name" value="RNA-BINDING MOTIF PROTEIN 14B"/>
    <property type="match status" value="1"/>
</dbReference>
<dbReference type="CDD" id="cd12416">
    <property type="entry name" value="RRM4_RBM28_like"/>
    <property type="match status" value="1"/>
</dbReference>
<feature type="domain" description="RRM" evidence="7">
    <location>
        <begin position="420"/>
        <end position="506"/>
    </location>
</feature>
<dbReference type="InterPro" id="IPR035979">
    <property type="entry name" value="RBD_domain_sf"/>
</dbReference>
<feature type="compositionally biased region" description="Basic and acidic residues" evidence="6">
    <location>
        <begin position="774"/>
        <end position="787"/>
    </location>
</feature>
<dbReference type="PROSITE" id="PS50102">
    <property type="entry name" value="RRM"/>
    <property type="match status" value="3"/>
</dbReference>
<evidence type="ECO:0000256" key="2">
    <source>
        <dbReference type="ARBA" id="ARBA00022737"/>
    </source>
</evidence>
<organism evidence="8 9">
    <name type="scientific">Chloropicon roscoffensis</name>
    <dbReference type="NCBI Taxonomy" id="1461544"/>
    <lineage>
        <taxon>Eukaryota</taxon>
        <taxon>Viridiplantae</taxon>
        <taxon>Chlorophyta</taxon>
        <taxon>Chloropicophyceae</taxon>
        <taxon>Chloropicales</taxon>
        <taxon>Chloropicaceae</taxon>
        <taxon>Chloropicon</taxon>
    </lineage>
</organism>
<feature type="region of interest" description="Disordered" evidence="6">
    <location>
        <begin position="536"/>
        <end position="561"/>
    </location>
</feature>
<comment type="subcellular location">
    <subcellularLocation>
        <location evidence="1">Nucleus</location>
    </subcellularLocation>
</comment>
<dbReference type="GO" id="GO:0003729">
    <property type="term" value="F:mRNA binding"/>
    <property type="evidence" value="ECO:0007669"/>
    <property type="project" value="TreeGrafter"/>
</dbReference>
<evidence type="ECO:0000256" key="1">
    <source>
        <dbReference type="ARBA" id="ARBA00004123"/>
    </source>
</evidence>
<feature type="region of interest" description="Disordered" evidence="6">
    <location>
        <begin position="382"/>
        <end position="417"/>
    </location>
</feature>
<feature type="compositionally biased region" description="Acidic residues" evidence="6">
    <location>
        <begin position="325"/>
        <end position="365"/>
    </location>
</feature>
<feature type="compositionally biased region" description="Polar residues" evidence="6">
    <location>
        <begin position="78"/>
        <end position="89"/>
    </location>
</feature>
<evidence type="ECO:0000313" key="8">
    <source>
        <dbReference type="EMBL" id="WZN61327.1"/>
    </source>
</evidence>
<dbReference type="InterPro" id="IPR000504">
    <property type="entry name" value="RRM_dom"/>
</dbReference>
<feature type="compositionally biased region" description="Low complexity" evidence="6">
    <location>
        <begin position="94"/>
        <end position="105"/>
    </location>
</feature>
<evidence type="ECO:0000256" key="3">
    <source>
        <dbReference type="ARBA" id="ARBA00022884"/>
    </source>
</evidence>
<feature type="compositionally biased region" description="Basic residues" evidence="6">
    <location>
        <begin position="788"/>
        <end position="797"/>
    </location>
</feature>
<dbReference type="InterPro" id="IPR012677">
    <property type="entry name" value="Nucleotide-bd_a/b_plait_sf"/>
</dbReference>
<feature type="compositionally biased region" description="Basic and acidic residues" evidence="6">
    <location>
        <begin position="682"/>
        <end position="698"/>
    </location>
</feature>
<protein>
    <submittedName>
        <fullName evidence="8">RNA-binding domain-containing protein</fullName>
    </submittedName>
</protein>
<dbReference type="PANTHER" id="PTHR48039:SF5">
    <property type="entry name" value="RNA-BINDING PROTEIN 28"/>
    <property type="match status" value="1"/>
</dbReference>
<feature type="compositionally biased region" description="Basic and acidic residues" evidence="6">
    <location>
        <begin position="729"/>
        <end position="746"/>
    </location>
</feature>
<sequence>MDDPAVKRKVILYPETRDLSYDDVKEAVEGVTGRVRGANPLGNGGWLLRMSNATEAIEVLQAAKKGKILIGGKRASAQRPSQGQATDANRTPLGGASAAQQGRSGPFKKDRDNKRQRACTVVVAHVSPQVKDAVRRVKAEAAKVGEVKSVRGPLTQAEISEEEVSLSQIEGKKVGPGAASPGIILVEYGAVSHAFAAVKALHGSKVKGLPRPLWCRQLGGEGAKIKYWRIIVRNLPFKVDEAELRRHMGLKGELFVWDAHIPKGSDGRVRGFGFVGYTCRSDAERAIKKLNGTKLLGRVIVLDWTVGKKEFQEGAKAKEPPAAEEGSDLEVFDDAGVEGETGSDDDDEEEGDKEAETEGDAEGNPEEEAAMMQRIISSFQANSREEGQKGSRGEVAATTPGQRPQAQPKTKEEEEEAIGRTVFVSHVPLSAYKMDLQRVMEAFGQVSSCRMVMDKQTRKFSGKAFVEYAKAAGARRAAQAHADAKAGKREKLSVNGHLMNVYSALNRNGIQDLSDQIKKKTNRPDKRNLYLADEGYIDPQSGAGQGMSEGDQKARERSHSEKLEKLKNPNMFVSTTRLMIRNLPSDMTKGQLRALCVKAIRERATKARPKVTQCKIMYHENPNTKVLKSSERGFIEFTDHEHAICCLRMLNNNPNTFKRNRRPIVEFAIENTLALQKQRQRREREKAAAAEKKAEAKTKGGKREKRGSKEETEPDAEGGAKKKKRRKEGKGNGEAEDRPGGKDGGKRDKKSKLKPKPKGGEGATEKAGKKRQKRDTALEDQVKDEVKKRSRAKKAKKAEKVDKLDSLIEDYQAKYFNSELNL</sequence>
<dbReference type="GO" id="GO:0005634">
    <property type="term" value="C:nucleus"/>
    <property type="evidence" value="ECO:0007669"/>
    <property type="project" value="UniProtKB-SubCell"/>
</dbReference>
<evidence type="ECO:0000313" key="9">
    <source>
        <dbReference type="Proteomes" id="UP001472866"/>
    </source>
</evidence>
<feature type="region of interest" description="Disordered" evidence="6">
    <location>
        <begin position="73"/>
        <end position="114"/>
    </location>
</feature>
<dbReference type="Proteomes" id="UP001472866">
    <property type="component" value="Chromosome 04"/>
</dbReference>
<accession>A0AAX4P4M6</accession>
<feature type="compositionally biased region" description="Basic and acidic residues" evidence="6">
    <location>
        <begin position="383"/>
        <end position="392"/>
    </location>
</feature>
<feature type="domain" description="RRM" evidence="7">
    <location>
        <begin position="228"/>
        <end position="307"/>
    </location>
</feature>
<dbReference type="Pfam" id="PF00076">
    <property type="entry name" value="RRM_1"/>
    <property type="match status" value="2"/>
</dbReference>
<feature type="compositionally biased region" description="Polar residues" evidence="6">
    <location>
        <begin position="399"/>
        <end position="408"/>
    </location>
</feature>
<feature type="compositionally biased region" description="Basic and acidic residues" evidence="6">
    <location>
        <begin position="312"/>
        <end position="321"/>
    </location>
</feature>
<reference evidence="8 9" key="1">
    <citation type="submission" date="2024-03" db="EMBL/GenBank/DDBJ databases">
        <title>Complete genome sequence of the green alga Chloropicon roscoffensis RCC1871.</title>
        <authorList>
            <person name="Lemieux C."/>
            <person name="Pombert J.-F."/>
            <person name="Otis C."/>
            <person name="Turmel M."/>
        </authorList>
    </citation>
    <scope>NUCLEOTIDE SEQUENCE [LARGE SCALE GENOMIC DNA]</scope>
    <source>
        <strain evidence="8 9">RCC1871</strain>
    </source>
</reference>
<feature type="compositionally biased region" description="Basic and acidic residues" evidence="6">
    <location>
        <begin position="550"/>
        <end position="561"/>
    </location>
</feature>
<gene>
    <name evidence="8" type="ORF">HKI87_04g28620</name>
</gene>
<feature type="region of interest" description="Disordered" evidence="6">
    <location>
        <begin position="312"/>
        <end position="365"/>
    </location>
</feature>
<dbReference type="SUPFAM" id="SSF54928">
    <property type="entry name" value="RNA-binding domain, RBD"/>
    <property type="match status" value="2"/>
</dbReference>